<keyword evidence="3" id="KW-1185">Reference proteome</keyword>
<feature type="chain" id="PRO_5043686161" description="Secreted protein" evidence="1">
    <location>
        <begin position="31"/>
        <end position="69"/>
    </location>
</feature>
<gene>
    <name evidence="2" type="ORF">PENTCL1PPCAC_7336</name>
</gene>
<proteinExistence type="predicted"/>
<dbReference type="AlphaFoldDB" id="A0AAV5T0B0"/>
<dbReference type="Proteomes" id="UP001432027">
    <property type="component" value="Unassembled WGS sequence"/>
</dbReference>
<name>A0AAV5T0B0_9BILA</name>
<organism evidence="2 3">
    <name type="scientific">Pristionchus entomophagus</name>
    <dbReference type="NCBI Taxonomy" id="358040"/>
    <lineage>
        <taxon>Eukaryota</taxon>
        <taxon>Metazoa</taxon>
        <taxon>Ecdysozoa</taxon>
        <taxon>Nematoda</taxon>
        <taxon>Chromadorea</taxon>
        <taxon>Rhabditida</taxon>
        <taxon>Rhabditina</taxon>
        <taxon>Diplogasteromorpha</taxon>
        <taxon>Diplogasteroidea</taxon>
        <taxon>Neodiplogasteridae</taxon>
        <taxon>Pristionchus</taxon>
    </lineage>
</organism>
<reference evidence="2" key="1">
    <citation type="submission" date="2023-10" db="EMBL/GenBank/DDBJ databases">
        <title>Genome assembly of Pristionchus species.</title>
        <authorList>
            <person name="Yoshida K."/>
            <person name="Sommer R.J."/>
        </authorList>
    </citation>
    <scope>NUCLEOTIDE SEQUENCE</scope>
    <source>
        <strain evidence="2">RS0144</strain>
    </source>
</reference>
<feature type="non-terminal residue" evidence="2">
    <location>
        <position position="1"/>
    </location>
</feature>
<feature type="signal peptide" evidence="1">
    <location>
        <begin position="1"/>
        <end position="30"/>
    </location>
</feature>
<protein>
    <recommendedName>
        <fullName evidence="4">Secreted protein</fullName>
    </recommendedName>
</protein>
<evidence type="ECO:0000256" key="1">
    <source>
        <dbReference type="SAM" id="SignalP"/>
    </source>
</evidence>
<keyword evidence="1" id="KW-0732">Signal</keyword>
<evidence type="ECO:0008006" key="4">
    <source>
        <dbReference type="Google" id="ProtNLM"/>
    </source>
</evidence>
<dbReference type="EMBL" id="BTSX01000002">
    <property type="protein sequence ID" value="GMS85161.1"/>
    <property type="molecule type" value="Genomic_DNA"/>
</dbReference>
<evidence type="ECO:0000313" key="2">
    <source>
        <dbReference type="EMBL" id="GMS85161.1"/>
    </source>
</evidence>
<evidence type="ECO:0000313" key="3">
    <source>
        <dbReference type="Proteomes" id="UP001432027"/>
    </source>
</evidence>
<comment type="caution">
    <text evidence="2">The sequence shown here is derived from an EMBL/GenBank/DDBJ whole genome shotgun (WGS) entry which is preliminary data.</text>
</comment>
<accession>A0AAV5T0B0</accession>
<sequence length="69" mass="7605">QTFWNCCCASGVICSTRSCTLSLLVFCVEAASRRNCSYVFCLLESRVAMNSCTRCSFSAALHVGFWTMA</sequence>